<dbReference type="GO" id="GO:0032786">
    <property type="term" value="P:positive regulation of DNA-templated transcription, elongation"/>
    <property type="evidence" value="ECO:0007669"/>
    <property type="project" value="InterPro"/>
</dbReference>
<dbReference type="InterPro" id="IPR042326">
    <property type="entry name" value="Ctk3"/>
</dbReference>
<dbReference type="Pfam" id="PF12350">
    <property type="entry name" value="CTK3_C"/>
    <property type="match status" value="1"/>
</dbReference>
<gene>
    <name evidence="3" type="primary">TBLA0B03220</name>
    <name evidence="3" type="ORF">TBLA_0B03220</name>
</gene>
<organism evidence="3 4">
    <name type="scientific">Henningerozyma blattae (strain ATCC 34711 / CBS 6284 / DSM 70876 / NBRC 10599 / NRRL Y-10934 / UCD 77-7)</name>
    <name type="common">Yeast</name>
    <name type="synonym">Tetrapisispora blattae</name>
    <dbReference type="NCBI Taxonomy" id="1071380"/>
    <lineage>
        <taxon>Eukaryota</taxon>
        <taxon>Fungi</taxon>
        <taxon>Dikarya</taxon>
        <taxon>Ascomycota</taxon>
        <taxon>Saccharomycotina</taxon>
        <taxon>Saccharomycetes</taxon>
        <taxon>Saccharomycetales</taxon>
        <taxon>Saccharomycetaceae</taxon>
        <taxon>Henningerozyma</taxon>
    </lineage>
</organism>
<dbReference type="GO" id="GO:0070692">
    <property type="term" value="C:CTDK-1 complex"/>
    <property type="evidence" value="ECO:0007669"/>
    <property type="project" value="InterPro"/>
</dbReference>
<feature type="compositionally biased region" description="Low complexity" evidence="1">
    <location>
        <begin position="230"/>
        <end position="247"/>
    </location>
</feature>
<dbReference type="PANTHER" id="PTHR28291">
    <property type="entry name" value="CTD KINASE SUBUNIT GAMMA"/>
    <property type="match status" value="1"/>
</dbReference>
<dbReference type="PANTHER" id="PTHR28291:SF1">
    <property type="entry name" value="CTD KINASE SUBUNIT GAMMA"/>
    <property type="match status" value="1"/>
</dbReference>
<dbReference type="GeneID" id="14494540"/>
<dbReference type="KEGG" id="tbl:TBLA_0B03220"/>
<reference evidence="3 4" key="1">
    <citation type="journal article" date="2011" name="Proc. Natl. Acad. Sci. U.S.A.">
        <title>Evolutionary erosion of yeast sex chromosomes by mating-type switching accidents.</title>
        <authorList>
            <person name="Gordon J.L."/>
            <person name="Armisen D."/>
            <person name="Proux-Wera E."/>
            <person name="Oheigeartaigh S.S."/>
            <person name="Byrne K.P."/>
            <person name="Wolfe K.H."/>
        </authorList>
    </citation>
    <scope>NUCLEOTIDE SEQUENCE [LARGE SCALE GENOMIC DNA]</scope>
    <source>
        <strain evidence="4">ATCC 34711 / CBS 6284 / DSM 70876 / NBRC 10599 / NRRL Y-10934 / UCD 77-7</strain>
    </source>
</reference>
<sequence>MDSLEVRLQFIQILKNLSKTLYTITPSYQTQSTNNKYDEPIIFFLKNQSQYYEDLEQCLFDIINKMNPLDRINIVVYYLILMEILVSNSNSNTYTLPNITNQVKEMFLKFSKLYRMILPKDDIVSLSNLPIAKELYDRLQEVTQGLDTDIQNMVHECHTILLERLSIRDDMYKKYEQDGLVTIDTQNSQTTEDVGVQTVLHRMENDRERHKRSKEQQWVEARIDRNVLETSSSNLATTSSNSTSSSTDKNAADETEFDKVWANAGSGVNQVQLVAMSQLSTIATESLEG</sequence>
<dbReference type="Proteomes" id="UP000002866">
    <property type="component" value="Chromosome 2"/>
</dbReference>
<feature type="domain" description="CTD kinase subunit gamma Ctk3 C-terminal" evidence="2">
    <location>
        <begin position="197"/>
        <end position="264"/>
    </location>
</feature>
<dbReference type="InterPro" id="IPR024637">
    <property type="entry name" value="Ctk3_C"/>
</dbReference>
<dbReference type="OMA" id="HYEDFHQ"/>
<dbReference type="AlphaFoldDB" id="I2GYG1"/>
<dbReference type="STRING" id="1071380.I2GYG1"/>
<feature type="region of interest" description="Disordered" evidence="1">
    <location>
        <begin position="230"/>
        <end position="251"/>
    </location>
</feature>
<accession>I2GYG1</accession>
<dbReference type="RefSeq" id="XP_004178682.1">
    <property type="nucleotide sequence ID" value="XM_004178634.1"/>
</dbReference>
<dbReference type="FunCoup" id="I2GYG1">
    <property type="interactions" value="49"/>
</dbReference>
<dbReference type="eggNOG" id="ENOG502RAF0">
    <property type="taxonomic scope" value="Eukaryota"/>
</dbReference>
<proteinExistence type="predicted"/>
<evidence type="ECO:0000313" key="4">
    <source>
        <dbReference type="Proteomes" id="UP000002866"/>
    </source>
</evidence>
<dbReference type="HOGENOM" id="CLU_056411_0_0_1"/>
<evidence type="ECO:0000259" key="2">
    <source>
        <dbReference type="Pfam" id="PF12350"/>
    </source>
</evidence>
<dbReference type="OrthoDB" id="21266at2759"/>
<evidence type="ECO:0000313" key="3">
    <source>
        <dbReference type="EMBL" id="CCH59163.1"/>
    </source>
</evidence>
<dbReference type="EMBL" id="HE806317">
    <property type="protein sequence ID" value="CCH59163.1"/>
    <property type="molecule type" value="Genomic_DNA"/>
</dbReference>
<dbReference type="InParanoid" id="I2GYG1"/>
<dbReference type="GO" id="GO:0045943">
    <property type="term" value="P:positive regulation of transcription by RNA polymerase I"/>
    <property type="evidence" value="ECO:0007669"/>
    <property type="project" value="TreeGrafter"/>
</dbReference>
<keyword evidence="4" id="KW-1185">Reference proteome</keyword>
<evidence type="ECO:0000256" key="1">
    <source>
        <dbReference type="SAM" id="MobiDB-lite"/>
    </source>
</evidence>
<protein>
    <recommendedName>
        <fullName evidence="2">CTD kinase subunit gamma Ctk3 C-terminal domain-containing protein</fullName>
    </recommendedName>
</protein>
<name>I2GYG1_HENB6</name>